<evidence type="ECO:0000256" key="12">
    <source>
        <dbReference type="ARBA" id="ARBA00023273"/>
    </source>
</evidence>
<evidence type="ECO:0000256" key="21">
    <source>
        <dbReference type="ARBA" id="ARBA00047969"/>
    </source>
</evidence>
<keyword evidence="7" id="KW-0378">Hydrolase</keyword>
<protein>
    <recommendedName>
        <fullName evidence="17">Acyl-coenzyme A thioesterase THEM4</fullName>
        <ecNumber evidence="16">3.1.2.2</ecNumber>
    </recommendedName>
    <alternativeName>
        <fullName evidence="18">Thioesterase superfamily member 4</fullName>
    </alternativeName>
</protein>
<evidence type="ECO:0000256" key="22">
    <source>
        <dbReference type="ARBA" id="ARBA00048074"/>
    </source>
</evidence>
<evidence type="ECO:0000256" key="18">
    <source>
        <dbReference type="ARBA" id="ARBA00043210"/>
    </source>
</evidence>
<keyword evidence="6" id="KW-0053">Apoptosis</keyword>
<keyword evidence="8" id="KW-0276">Fatty acid metabolism</keyword>
<dbReference type="GO" id="GO:0016787">
    <property type="term" value="F:hydrolase activity"/>
    <property type="evidence" value="ECO:0007669"/>
    <property type="project" value="UniProtKB-KW"/>
</dbReference>
<evidence type="ECO:0000259" key="24">
    <source>
        <dbReference type="Pfam" id="PF03061"/>
    </source>
</evidence>
<evidence type="ECO:0000256" key="14">
    <source>
        <dbReference type="ARBA" id="ARBA00037002"/>
    </source>
</evidence>
<evidence type="ECO:0000256" key="2">
    <source>
        <dbReference type="ARBA" id="ARBA00004496"/>
    </source>
</evidence>
<comment type="catalytic activity">
    <reaction evidence="20">
        <text>hexadecanoyl-CoA + H2O = hexadecanoate + CoA + H(+)</text>
        <dbReference type="Rhea" id="RHEA:16645"/>
        <dbReference type="ChEBI" id="CHEBI:7896"/>
        <dbReference type="ChEBI" id="CHEBI:15377"/>
        <dbReference type="ChEBI" id="CHEBI:15378"/>
        <dbReference type="ChEBI" id="CHEBI:57287"/>
        <dbReference type="ChEBI" id="CHEBI:57379"/>
        <dbReference type="EC" id="3.1.2.2"/>
    </reaction>
    <physiologicalReaction direction="left-to-right" evidence="20">
        <dbReference type="Rhea" id="RHEA:16646"/>
    </physiologicalReaction>
</comment>
<dbReference type="InterPro" id="IPR052365">
    <property type="entry name" value="THEM4/THEM5_acyl-CoA_thioest"/>
</dbReference>
<dbReference type="Proteomes" id="UP000430146">
    <property type="component" value="Unassembled WGS sequence"/>
</dbReference>
<dbReference type="GO" id="GO:0006631">
    <property type="term" value="P:fatty acid metabolic process"/>
    <property type="evidence" value="ECO:0007669"/>
    <property type="project" value="UniProtKB-KW"/>
</dbReference>
<evidence type="ECO:0000256" key="15">
    <source>
        <dbReference type="ARBA" id="ARBA00038456"/>
    </source>
</evidence>
<gene>
    <name evidence="25" type="ORF">AELLOGFF_01358</name>
</gene>
<dbReference type="AlphaFoldDB" id="A0A5S9R4P7"/>
<dbReference type="EMBL" id="CACSIP010000034">
    <property type="protein sequence ID" value="CAA0128448.1"/>
    <property type="molecule type" value="Genomic_DNA"/>
</dbReference>
<keyword evidence="10" id="KW-0443">Lipid metabolism</keyword>
<dbReference type="GO" id="GO:0005737">
    <property type="term" value="C:cytoplasm"/>
    <property type="evidence" value="ECO:0007669"/>
    <property type="project" value="UniProtKB-SubCell"/>
</dbReference>
<dbReference type="InterPro" id="IPR029069">
    <property type="entry name" value="HotDog_dom_sf"/>
</dbReference>
<comment type="catalytic activity">
    <reaction evidence="22">
        <text>dodecanoyl-CoA + H2O = dodecanoate + CoA + H(+)</text>
        <dbReference type="Rhea" id="RHEA:30135"/>
        <dbReference type="ChEBI" id="CHEBI:15377"/>
        <dbReference type="ChEBI" id="CHEBI:15378"/>
        <dbReference type="ChEBI" id="CHEBI:18262"/>
        <dbReference type="ChEBI" id="CHEBI:57287"/>
        <dbReference type="ChEBI" id="CHEBI:57375"/>
    </reaction>
    <physiologicalReaction direction="left-to-right" evidence="22">
        <dbReference type="Rhea" id="RHEA:30136"/>
    </physiologicalReaction>
</comment>
<keyword evidence="11" id="KW-0472">Membrane</keyword>
<evidence type="ECO:0000313" key="26">
    <source>
        <dbReference type="Proteomes" id="UP000430146"/>
    </source>
</evidence>
<comment type="catalytic activity">
    <reaction evidence="19">
        <text>octanoyl-CoA + H2O = octanoate + CoA + H(+)</text>
        <dbReference type="Rhea" id="RHEA:30143"/>
        <dbReference type="ChEBI" id="CHEBI:15377"/>
        <dbReference type="ChEBI" id="CHEBI:15378"/>
        <dbReference type="ChEBI" id="CHEBI:25646"/>
        <dbReference type="ChEBI" id="CHEBI:57287"/>
        <dbReference type="ChEBI" id="CHEBI:57386"/>
    </reaction>
    <physiologicalReaction direction="left-to-right" evidence="19">
        <dbReference type="Rhea" id="RHEA:30144"/>
    </physiologicalReaction>
</comment>
<dbReference type="PANTHER" id="PTHR12418">
    <property type="entry name" value="ACYL-COENZYME A THIOESTERASE THEM4"/>
    <property type="match status" value="1"/>
</dbReference>
<keyword evidence="5" id="KW-0963">Cytoplasm</keyword>
<dbReference type="RefSeq" id="WP_234897627.1">
    <property type="nucleotide sequence ID" value="NZ_CACSIP010000034.1"/>
</dbReference>
<evidence type="ECO:0000256" key="16">
    <source>
        <dbReference type="ARBA" id="ARBA00038848"/>
    </source>
</evidence>
<sequence length="178" mass="18880">MTTAATDRQGPEALPPHTVTCMGCGPDNPNGLQMRVFRLGQQVYTDVAFDERHAGAPGLAHGGAIAAACDDLFGFTLWIAGTPAVTRNLAINYLQPVPLHQLHRISAHIHAREGRALHVSATGTGQDDVVRFTATARFVAVSAEHFAAHCDLGEFGDMLARFARESGPAIPDQSEGDA</sequence>
<reference evidence="25 26" key="1">
    <citation type="submission" date="2019-11" db="EMBL/GenBank/DDBJ databases">
        <authorList>
            <person name="Holert J."/>
        </authorList>
    </citation>
    <scope>NUCLEOTIDE SEQUENCE [LARGE SCALE GENOMIC DNA]</scope>
    <source>
        <strain evidence="25">BC8_1</strain>
    </source>
</reference>
<accession>A0A5S9R4P7</accession>
<comment type="catalytic activity">
    <reaction evidence="14">
        <text>(9Z)-octadecenoyl-CoA + H2O = (9Z)-octadecenoate + CoA + H(+)</text>
        <dbReference type="Rhea" id="RHEA:40139"/>
        <dbReference type="ChEBI" id="CHEBI:15377"/>
        <dbReference type="ChEBI" id="CHEBI:15378"/>
        <dbReference type="ChEBI" id="CHEBI:30823"/>
        <dbReference type="ChEBI" id="CHEBI:57287"/>
        <dbReference type="ChEBI" id="CHEBI:57387"/>
    </reaction>
    <physiologicalReaction direction="left-to-right" evidence="14">
        <dbReference type="Rhea" id="RHEA:40140"/>
    </physiologicalReaction>
</comment>
<dbReference type="InterPro" id="IPR006683">
    <property type="entry name" value="Thioestr_dom"/>
</dbReference>
<dbReference type="GO" id="GO:0016020">
    <property type="term" value="C:membrane"/>
    <property type="evidence" value="ECO:0007669"/>
    <property type="project" value="UniProtKB-SubCell"/>
</dbReference>
<evidence type="ECO:0000256" key="20">
    <source>
        <dbReference type="ARBA" id="ARBA00047734"/>
    </source>
</evidence>
<comment type="similarity">
    <text evidence="15">Belongs to the THEM4/THEM5 thioesterase family.</text>
</comment>
<keyword evidence="4" id="KW-1003">Cell membrane</keyword>
<organism evidence="25 26">
    <name type="scientific">Mycolicibacterium vanbaalenii</name>
    <name type="common">Mycobacterium vanbaalenii</name>
    <dbReference type="NCBI Taxonomy" id="110539"/>
    <lineage>
        <taxon>Bacteria</taxon>
        <taxon>Bacillati</taxon>
        <taxon>Actinomycetota</taxon>
        <taxon>Actinomycetes</taxon>
        <taxon>Mycobacteriales</taxon>
        <taxon>Mycobacteriaceae</taxon>
        <taxon>Mycolicibacterium</taxon>
    </lineage>
</organism>
<comment type="catalytic activity">
    <reaction evidence="13">
        <text>(5Z,8Z,11Z,14Z)-eicosatetraenoyl-CoA + H2O = (5Z,8Z,11Z,14Z)-eicosatetraenoate + CoA + H(+)</text>
        <dbReference type="Rhea" id="RHEA:40151"/>
        <dbReference type="ChEBI" id="CHEBI:15377"/>
        <dbReference type="ChEBI" id="CHEBI:15378"/>
        <dbReference type="ChEBI" id="CHEBI:32395"/>
        <dbReference type="ChEBI" id="CHEBI:57287"/>
        <dbReference type="ChEBI" id="CHEBI:57368"/>
    </reaction>
    <physiologicalReaction direction="left-to-right" evidence="13">
        <dbReference type="Rhea" id="RHEA:40152"/>
    </physiologicalReaction>
</comment>
<comment type="catalytic activity">
    <reaction evidence="23">
        <text>tetradecanoyl-CoA + H2O = tetradecanoate + CoA + H(+)</text>
        <dbReference type="Rhea" id="RHEA:40119"/>
        <dbReference type="ChEBI" id="CHEBI:15377"/>
        <dbReference type="ChEBI" id="CHEBI:15378"/>
        <dbReference type="ChEBI" id="CHEBI:30807"/>
        <dbReference type="ChEBI" id="CHEBI:57287"/>
        <dbReference type="ChEBI" id="CHEBI:57385"/>
    </reaction>
    <physiologicalReaction direction="left-to-right" evidence="23">
        <dbReference type="Rhea" id="RHEA:40120"/>
    </physiologicalReaction>
</comment>
<evidence type="ECO:0000256" key="1">
    <source>
        <dbReference type="ARBA" id="ARBA00004170"/>
    </source>
</evidence>
<evidence type="ECO:0000256" key="6">
    <source>
        <dbReference type="ARBA" id="ARBA00022703"/>
    </source>
</evidence>
<keyword evidence="26" id="KW-1185">Reference proteome</keyword>
<evidence type="ECO:0000256" key="8">
    <source>
        <dbReference type="ARBA" id="ARBA00022832"/>
    </source>
</evidence>
<evidence type="ECO:0000256" key="10">
    <source>
        <dbReference type="ARBA" id="ARBA00023098"/>
    </source>
</evidence>
<keyword evidence="12" id="KW-0966">Cell projection</keyword>
<evidence type="ECO:0000256" key="11">
    <source>
        <dbReference type="ARBA" id="ARBA00023136"/>
    </source>
</evidence>
<dbReference type="PANTHER" id="PTHR12418:SF19">
    <property type="entry name" value="ACYL-COENZYME A THIOESTERASE THEM4"/>
    <property type="match status" value="1"/>
</dbReference>
<comment type="subcellular location">
    <subcellularLocation>
        <location evidence="3">Cell projection</location>
        <location evidence="3">Ruffle membrane</location>
    </subcellularLocation>
    <subcellularLocation>
        <location evidence="2">Cytoplasm</location>
    </subcellularLocation>
    <subcellularLocation>
        <location evidence="1">Membrane</location>
        <topology evidence="1">Peripheral membrane protein</topology>
    </subcellularLocation>
</comment>
<keyword evidence="9" id="KW-0809">Transit peptide</keyword>
<comment type="catalytic activity">
    <reaction evidence="21">
        <text>decanoyl-CoA + H2O = decanoate + CoA + H(+)</text>
        <dbReference type="Rhea" id="RHEA:40059"/>
        <dbReference type="ChEBI" id="CHEBI:15377"/>
        <dbReference type="ChEBI" id="CHEBI:15378"/>
        <dbReference type="ChEBI" id="CHEBI:27689"/>
        <dbReference type="ChEBI" id="CHEBI:57287"/>
        <dbReference type="ChEBI" id="CHEBI:61430"/>
    </reaction>
    <physiologicalReaction direction="left-to-right" evidence="21">
        <dbReference type="Rhea" id="RHEA:40060"/>
    </physiologicalReaction>
</comment>
<feature type="domain" description="Thioesterase" evidence="24">
    <location>
        <begin position="58"/>
        <end position="128"/>
    </location>
</feature>
<dbReference type="Gene3D" id="3.10.129.10">
    <property type="entry name" value="Hotdog Thioesterase"/>
    <property type="match status" value="1"/>
</dbReference>
<evidence type="ECO:0000256" key="19">
    <source>
        <dbReference type="ARBA" id="ARBA00047588"/>
    </source>
</evidence>
<name>A0A5S9R4P7_MYCVN</name>
<proteinExistence type="inferred from homology"/>
<evidence type="ECO:0000256" key="23">
    <source>
        <dbReference type="ARBA" id="ARBA00048180"/>
    </source>
</evidence>
<evidence type="ECO:0000256" key="17">
    <source>
        <dbReference type="ARBA" id="ARBA00040123"/>
    </source>
</evidence>
<evidence type="ECO:0000256" key="3">
    <source>
        <dbReference type="ARBA" id="ARBA00004632"/>
    </source>
</evidence>
<evidence type="ECO:0000256" key="9">
    <source>
        <dbReference type="ARBA" id="ARBA00022946"/>
    </source>
</evidence>
<evidence type="ECO:0000256" key="5">
    <source>
        <dbReference type="ARBA" id="ARBA00022490"/>
    </source>
</evidence>
<evidence type="ECO:0000256" key="4">
    <source>
        <dbReference type="ARBA" id="ARBA00022475"/>
    </source>
</evidence>
<evidence type="ECO:0000256" key="7">
    <source>
        <dbReference type="ARBA" id="ARBA00022801"/>
    </source>
</evidence>
<dbReference type="Pfam" id="PF03061">
    <property type="entry name" value="4HBT"/>
    <property type="match status" value="1"/>
</dbReference>
<evidence type="ECO:0000256" key="13">
    <source>
        <dbReference type="ARBA" id="ARBA00035852"/>
    </source>
</evidence>
<dbReference type="EC" id="3.1.2.2" evidence="16"/>
<dbReference type="CDD" id="cd03443">
    <property type="entry name" value="PaaI_thioesterase"/>
    <property type="match status" value="1"/>
</dbReference>
<evidence type="ECO:0000313" key="25">
    <source>
        <dbReference type="EMBL" id="CAA0128448.1"/>
    </source>
</evidence>
<dbReference type="SUPFAM" id="SSF54637">
    <property type="entry name" value="Thioesterase/thiol ester dehydrase-isomerase"/>
    <property type="match status" value="1"/>
</dbReference>